<dbReference type="SUPFAM" id="SSF48208">
    <property type="entry name" value="Six-hairpin glycosidases"/>
    <property type="match status" value="1"/>
</dbReference>
<comment type="subcellular location">
    <subcellularLocation>
        <location evidence="2">Endomembrane system</location>
    </subcellularLocation>
</comment>
<proteinExistence type="inferred from homology"/>
<dbReference type="FunFam" id="1.50.10.20:FF:000006">
    <property type="entry name" value="Mannan endo-1,6-alpha-mannosidase"/>
    <property type="match status" value="1"/>
</dbReference>
<keyword evidence="9 10" id="KW-0326">Glycosidase</keyword>
<evidence type="ECO:0000256" key="8">
    <source>
        <dbReference type="ARBA" id="ARBA00023180"/>
    </source>
</evidence>
<evidence type="ECO:0000256" key="9">
    <source>
        <dbReference type="ARBA" id="ARBA00023295"/>
    </source>
</evidence>
<dbReference type="GO" id="GO:0009272">
    <property type="term" value="P:fungal-type cell wall biogenesis"/>
    <property type="evidence" value="ECO:0007669"/>
    <property type="project" value="TreeGrafter"/>
</dbReference>
<evidence type="ECO:0000313" key="12">
    <source>
        <dbReference type="EMBL" id="OAA32494.1"/>
    </source>
</evidence>
<dbReference type="GO" id="GO:0016052">
    <property type="term" value="P:carbohydrate catabolic process"/>
    <property type="evidence" value="ECO:0007669"/>
    <property type="project" value="InterPro"/>
</dbReference>
<dbReference type="OrthoDB" id="4187847at2759"/>
<dbReference type="EC" id="3.2.1.101" evidence="4 10"/>
<keyword evidence="5" id="KW-0732">Signal</keyword>
<keyword evidence="8" id="KW-0325">Glycoprotein</keyword>
<keyword evidence="6 10" id="KW-0378">Hydrolase</keyword>
<dbReference type="Pfam" id="PF03663">
    <property type="entry name" value="Glyco_hydro_76"/>
    <property type="match status" value="1"/>
</dbReference>
<dbReference type="InterPro" id="IPR008928">
    <property type="entry name" value="6-hairpin_glycosidase_sf"/>
</dbReference>
<dbReference type="InterPro" id="IPR005198">
    <property type="entry name" value="Glyco_hydro_76"/>
</dbReference>
<evidence type="ECO:0000256" key="2">
    <source>
        <dbReference type="ARBA" id="ARBA00004308"/>
    </source>
</evidence>
<organism evidence="12 13">
    <name type="scientific">Moelleriella libera RCEF 2490</name>
    <dbReference type="NCBI Taxonomy" id="1081109"/>
    <lineage>
        <taxon>Eukaryota</taxon>
        <taxon>Fungi</taxon>
        <taxon>Dikarya</taxon>
        <taxon>Ascomycota</taxon>
        <taxon>Pezizomycotina</taxon>
        <taxon>Sordariomycetes</taxon>
        <taxon>Hypocreomycetidae</taxon>
        <taxon>Hypocreales</taxon>
        <taxon>Clavicipitaceae</taxon>
        <taxon>Moelleriella</taxon>
    </lineage>
</organism>
<comment type="caution">
    <text evidence="12">The sequence shown here is derived from an EMBL/GenBank/DDBJ whole genome shotgun (WGS) entry which is preliminary data.</text>
</comment>
<comment type="similarity">
    <text evidence="3 10">Belongs to the glycosyl hydrolase 76 family.</text>
</comment>
<dbReference type="InterPro" id="IPR014480">
    <property type="entry name" value="Mannan-1_6-alpha_mannosidase"/>
</dbReference>
<evidence type="ECO:0000256" key="3">
    <source>
        <dbReference type="ARBA" id="ARBA00009699"/>
    </source>
</evidence>
<protein>
    <recommendedName>
        <fullName evidence="4 10">Mannan endo-1,6-alpha-mannosidase</fullName>
        <ecNumber evidence="4 10">3.2.1.101</ecNumber>
    </recommendedName>
</protein>
<name>A0A166UH77_9HYPO</name>
<evidence type="ECO:0000256" key="6">
    <source>
        <dbReference type="ARBA" id="ARBA00022801"/>
    </source>
</evidence>
<evidence type="ECO:0000256" key="4">
    <source>
        <dbReference type="ARBA" id="ARBA00012350"/>
    </source>
</evidence>
<evidence type="ECO:0000313" key="13">
    <source>
        <dbReference type="Proteomes" id="UP000078544"/>
    </source>
</evidence>
<comment type="catalytic activity">
    <reaction evidence="1 10">
        <text>Random hydrolysis of (1-&gt;6)-alpha-D-mannosidic linkages in unbranched (1-&gt;6)-mannans.</text>
        <dbReference type="EC" id="3.2.1.101"/>
    </reaction>
</comment>
<dbReference type="AlphaFoldDB" id="A0A166UH77"/>
<dbReference type="Gene3D" id="1.50.10.20">
    <property type="match status" value="1"/>
</dbReference>
<gene>
    <name evidence="12" type="ORF">AAL_01826</name>
</gene>
<dbReference type="PIRSF" id="PIRSF016302">
    <property type="entry name" value="Man_a_manosd"/>
    <property type="match status" value="1"/>
</dbReference>
<dbReference type="Proteomes" id="UP000078544">
    <property type="component" value="Unassembled WGS sequence"/>
</dbReference>
<dbReference type="PANTHER" id="PTHR12145">
    <property type="entry name" value="MANNAN ENDO-1,6-ALPHA-MANNOSIDASE DCW1"/>
    <property type="match status" value="1"/>
</dbReference>
<feature type="region of interest" description="Disordered" evidence="11">
    <location>
        <begin position="430"/>
        <end position="467"/>
    </location>
</feature>
<reference evidence="12 13" key="1">
    <citation type="journal article" date="2016" name="Genome Biol. Evol.">
        <title>Divergent and convergent evolution of fungal pathogenicity.</title>
        <authorList>
            <person name="Shang Y."/>
            <person name="Xiao G."/>
            <person name="Zheng P."/>
            <person name="Cen K."/>
            <person name="Zhan S."/>
            <person name="Wang C."/>
        </authorList>
    </citation>
    <scope>NUCLEOTIDE SEQUENCE [LARGE SCALE GENOMIC DNA]</scope>
    <source>
        <strain evidence="12 13">RCEF 2490</strain>
    </source>
</reference>
<keyword evidence="7" id="KW-0472">Membrane</keyword>
<dbReference type="GO" id="GO:0008496">
    <property type="term" value="F:mannan endo-1,6-alpha-mannosidase activity"/>
    <property type="evidence" value="ECO:0007669"/>
    <property type="project" value="UniProtKB-UniRule"/>
</dbReference>
<dbReference type="GO" id="GO:0012505">
    <property type="term" value="C:endomembrane system"/>
    <property type="evidence" value="ECO:0007669"/>
    <property type="project" value="UniProtKB-SubCell"/>
</dbReference>
<dbReference type="PANTHER" id="PTHR12145:SF38">
    <property type="entry name" value="MANNAN ENDO-1,6-ALPHA-MANNOSIDASE"/>
    <property type="match status" value="1"/>
</dbReference>
<evidence type="ECO:0000256" key="7">
    <source>
        <dbReference type="ARBA" id="ARBA00023136"/>
    </source>
</evidence>
<dbReference type="EMBL" id="AZGY01000002">
    <property type="protein sequence ID" value="OAA32494.1"/>
    <property type="molecule type" value="Genomic_DNA"/>
</dbReference>
<evidence type="ECO:0000256" key="5">
    <source>
        <dbReference type="ARBA" id="ARBA00022729"/>
    </source>
</evidence>
<evidence type="ECO:0000256" key="11">
    <source>
        <dbReference type="SAM" id="MobiDB-lite"/>
    </source>
</evidence>
<sequence>MKFVKSVHVANAAAATLSGVVAPKDLNVDSQSSIRNVAATIAHGTMAYYSGNTTDPNSRNFGSVKQPYYWWVAGALWGAMLDYYYYTTDASYNPSLLQALLAPTNLGANKDFMPEAHADEEGNDDLSVWTSVVMSAAERNFPQPNPNLPSWLQMSSNVFNQLVGRWDTAHCNGGLFWQIYASNPNGLKYKNSIANGGLFQLAARLASATGNQTYLQWAEKTWDWNMEIGFIDSQTYRVYDGAGIDSGCKDVNKKSFSYTQGYFLYGAAVMSNYTGQEKWAQRTEQLLDEAAAYFFTGKDKNIMWEPACEPQGICNYDMITFKGFLSRFMWQTAQVMPKLRPKIEALLVPTAKAAAATCTGGPDGHQCGIKWYAGGYDDGATLGAQMCALQTISGLLSRDSQAPLKAQDIKWVKDSNFKPIDTYANEAISSSSLGSSSSSKRDVSPPTVQTQAPAPPPAQQNDKVQNKSEASILAGSDLALMTVILSTVLAVRGWV</sequence>
<accession>A0A166UH77</accession>
<evidence type="ECO:0000256" key="1">
    <source>
        <dbReference type="ARBA" id="ARBA00001452"/>
    </source>
</evidence>
<keyword evidence="13" id="KW-1185">Reference proteome</keyword>
<evidence type="ECO:0000256" key="10">
    <source>
        <dbReference type="PIRNR" id="PIRNR016302"/>
    </source>
</evidence>
<dbReference type="STRING" id="1081109.A0A166UH77"/>